<evidence type="ECO:0000313" key="1">
    <source>
        <dbReference type="EMBL" id="RKF80078.1"/>
    </source>
</evidence>
<accession>A0A420J001</accession>
<protein>
    <submittedName>
        <fullName evidence="1">Uncharacterized protein</fullName>
    </submittedName>
</protein>
<organism evidence="1 2">
    <name type="scientific">Golovinomyces cichoracearum</name>
    <dbReference type="NCBI Taxonomy" id="62708"/>
    <lineage>
        <taxon>Eukaryota</taxon>
        <taxon>Fungi</taxon>
        <taxon>Dikarya</taxon>
        <taxon>Ascomycota</taxon>
        <taxon>Pezizomycotina</taxon>
        <taxon>Leotiomycetes</taxon>
        <taxon>Erysiphales</taxon>
        <taxon>Erysiphaceae</taxon>
        <taxon>Golovinomyces</taxon>
    </lineage>
</organism>
<dbReference type="OrthoDB" id="10430401at2759"/>
<name>A0A420J001_9PEZI</name>
<dbReference type="EMBL" id="MCBR01004007">
    <property type="protein sequence ID" value="RKF80078.1"/>
    <property type="molecule type" value="Genomic_DNA"/>
</dbReference>
<comment type="caution">
    <text evidence="1">The sequence shown here is derived from an EMBL/GenBank/DDBJ whole genome shotgun (WGS) entry which is preliminary data.</text>
</comment>
<dbReference type="Proteomes" id="UP000285405">
    <property type="component" value="Unassembled WGS sequence"/>
</dbReference>
<proteinExistence type="predicted"/>
<dbReference type="AlphaFoldDB" id="A0A420J001"/>
<reference evidence="1 2" key="1">
    <citation type="journal article" date="2018" name="BMC Genomics">
        <title>Comparative genome analyses reveal sequence features reflecting distinct modes of host-adaptation between dicot and monocot powdery mildew.</title>
        <authorList>
            <person name="Wu Y."/>
            <person name="Ma X."/>
            <person name="Pan Z."/>
            <person name="Kale S.D."/>
            <person name="Song Y."/>
            <person name="King H."/>
            <person name="Zhang Q."/>
            <person name="Presley C."/>
            <person name="Deng X."/>
            <person name="Wei C.I."/>
            <person name="Xiao S."/>
        </authorList>
    </citation>
    <scope>NUCLEOTIDE SEQUENCE [LARGE SCALE GENOMIC DNA]</scope>
    <source>
        <strain evidence="1">UCSC1</strain>
    </source>
</reference>
<gene>
    <name evidence="1" type="ORF">GcC1_040033</name>
</gene>
<evidence type="ECO:0000313" key="2">
    <source>
        <dbReference type="Proteomes" id="UP000285405"/>
    </source>
</evidence>
<sequence>MATNTQKEDIDMDLTQDQDLFRPALTNHDSTQQYSLISTRLHDNLICYVLPNNASKDAALDLAYALIPGLVKKLPRGMVKMTKIQLVTINALRHSFSIYNEETQPDDYQIPSGAFNDFLVGGELPSPHHNIACDNITYCMKAKSLYAHFSLVVFLAGKLIDDTNRTAITVARPKALIGKYKILGVKILNGTARISDHGHQFIHQAYLEMSAFTGRSFNEFSKYATSATSLYHDIINFNVMLLRFAKMQHAAIINKFLEVYPWAGERVELK</sequence>